<name>A0A3M7RML3_BRAPC</name>
<protein>
    <submittedName>
        <fullName evidence="1">Uncharacterized protein</fullName>
    </submittedName>
</protein>
<keyword evidence="2" id="KW-1185">Reference proteome</keyword>
<sequence>MGVTFAIYFKSLKINPHYKSQKTTLDAKNTFFIKENFSLSYNLVQMNNENINIFKLPYFMTQNLTSTSPPVRTYFLLKLSTLDFDFRVFFSSKISTSPPIDLYPALNVSTRAVTLGRGVRLILKFESKLILKYKKMFLSHKRPVNLVILREHRPLFGVDYKKDSLASITVQIKFLANFFITLDSDFKGFLYLFLLKLLREVVARHNFKIVYETMTQYLAILKSTKLIYLNYTFST</sequence>
<accession>A0A3M7RML3</accession>
<evidence type="ECO:0000313" key="2">
    <source>
        <dbReference type="Proteomes" id="UP000276133"/>
    </source>
</evidence>
<dbReference type="EMBL" id="REGN01003097">
    <property type="protein sequence ID" value="RNA24548.1"/>
    <property type="molecule type" value="Genomic_DNA"/>
</dbReference>
<proteinExistence type="predicted"/>
<organism evidence="1 2">
    <name type="scientific">Brachionus plicatilis</name>
    <name type="common">Marine rotifer</name>
    <name type="synonym">Brachionus muelleri</name>
    <dbReference type="NCBI Taxonomy" id="10195"/>
    <lineage>
        <taxon>Eukaryota</taxon>
        <taxon>Metazoa</taxon>
        <taxon>Spiralia</taxon>
        <taxon>Gnathifera</taxon>
        <taxon>Rotifera</taxon>
        <taxon>Eurotatoria</taxon>
        <taxon>Monogononta</taxon>
        <taxon>Pseudotrocha</taxon>
        <taxon>Ploima</taxon>
        <taxon>Brachionidae</taxon>
        <taxon>Brachionus</taxon>
    </lineage>
</organism>
<evidence type="ECO:0000313" key="1">
    <source>
        <dbReference type="EMBL" id="RNA24548.1"/>
    </source>
</evidence>
<dbReference type="AlphaFoldDB" id="A0A3M7RML3"/>
<reference evidence="1 2" key="1">
    <citation type="journal article" date="2018" name="Sci. Rep.">
        <title>Genomic signatures of local adaptation to the degree of environmental predictability in rotifers.</title>
        <authorList>
            <person name="Franch-Gras L."/>
            <person name="Hahn C."/>
            <person name="Garcia-Roger E.M."/>
            <person name="Carmona M.J."/>
            <person name="Serra M."/>
            <person name="Gomez A."/>
        </authorList>
    </citation>
    <scope>NUCLEOTIDE SEQUENCE [LARGE SCALE GENOMIC DNA]</scope>
    <source>
        <strain evidence="1">HYR1</strain>
    </source>
</reference>
<dbReference type="Proteomes" id="UP000276133">
    <property type="component" value="Unassembled WGS sequence"/>
</dbReference>
<comment type="caution">
    <text evidence="1">The sequence shown here is derived from an EMBL/GenBank/DDBJ whole genome shotgun (WGS) entry which is preliminary data.</text>
</comment>
<gene>
    <name evidence="1" type="ORF">BpHYR1_030120</name>
</gene>